<dbReference type="OrthoDB" id="9808428at2"/>
<dbReference type="STRING" id="880071.Fleli_2632"/>
<reference evidence="3" key="1">
    <citation type="submission" date="2012-06" db="EMBL/GenBank/DDBJ databases">
        <title>The complete genome of Flexibacter litoralis DSM 6794.</title>
        <authorList>
            <person name="Lucas S."/>
            <person name="Copeland A."/>
            <person name="Lapidus A."/>
            <person name="Glavina del Rio T."/>
            <person name="Dalin E."/>
            <person name="Tice H."/>
            <person name="Bruce D."/>
            <person name="Goodwin L."/>
            <person name="Pitluck S."/>
            <person name="Peters L."/>
            <person name="Ovchinnikova G."/>
            <person name="Lu M."/>
            <person name="Kyrpides N."/>
            <person name="Mavromatis K."/>
            <person name="Ivanova N."/>
            <person name="Brettin T."/>
            <person name="Detter J.C."/>
            <person name="Han C."/>
            <person name="Larimer F."/>
            <person name="Land M."/>
            <person name="Hauser L."/>
            <person name="Markowitz V."/>
            <person name="Cheng J.-F."/>
            <person name="Hugenholtz P."/>
            <person name="Woyke T."/>
            <person name="Wu D."/>
            <person name="Spring S."/>
            <person name="Lang E."/>
            <person name="Kopitz M."/>
            <person name="Brambilla E."/>
            <person name="Klenk H.-P."/>
            <person name="Eisen J.A."/>
        </authorList>
    </citation>
    <scope>NUCLEOTIDE SEQUENCE [LARGE SCALE GENOMIC DNA]</scope>
    <source>
        <strain evidence="3">ATCC 23117 / DSM 6794 / NBRC 15988 / NCIMB 1366 / Sio-4</strain>
    </source>
</reference>
<evidence type="ECO:0000313" key="2">
    <source>
        <dbReference type="EMBL" id="AFM04993.1"/>
    </source>
</evidence>
<dbReference type="RefSeq" id="WP_014798430.1">
    <property type="nucleotide sequence ID" value="NC_018018.1"/>
</dbReference>
<dbReference type="PANTHER" id="PTHR34107">
    <property type="entry name" value="SLL0198 PROTEIN-RELATED"/>
    <property type="match status" value="1"/>
</dbReference>
<protein>
    <recommendedName>
        <fullName evidence="1">Putative restriction endonuclease domain-containing protein</fullName>
    </recommendedName>
</protein>
<keyword evidence="3" id="KW-1185">Reference proteome</keyword>
<dbReference type="eggNOG" id="COG4636">
    <property type="taxonomic scope" value="Bacteria"/>
</dbReference>
<dbReference type="Gene3D" id="3.90.1570.10">
    <property type="entry name" value="tt1808, chain A"/>
    <property type="match status" value="1"/>
</dbReference>
<dbReference type="PANTHER" id="PTHR34107:SF4">
    <property type="entry name" value="SLL1222 PROTEIN"/>
    <property type="match status" value="1"/>
</dbReference>
<name>I4AM08_BERLS</name>
<dbReference type="InterPro" id="IPR011335">
    <property type="entry name" value="Restrct_endonuc-II-like"/>
</dbReference>
<evidence type="ECO:0000259" key="1">
    <source>
        <dbReference type="Pfam" id="PF05685"/>
    </source>
</evidence>
<dbReference type="InterPro" id="IPR008538">
    <property type="entry name" value="Uma2"/>
</dbReference>
<gene>
    <name evidence="2" type="ordered locus">Fleli_2632</name>
</gene>
<sequence length="256" mass="29561">MQTLEKKLATTISALKEEKQKYLLELVDKMILEELEEQKKFTDSLEKPLYEEKSSYNADDILAIVNQFPKDKLWTFADLDNELIFPNDLMVKIEILDYKIYVMSNPTPIHQEILTNISAHLSIFVRQNKLGKTYVAPVSVHINDKNSVEPDIIFVIKKDVEKVTDKGIDFAPSLVIEVISPANYKKLREKKKQQYADFGVLEYWEVYPNKKQIKIDTLSEDEEGKAVYTLFSSATKKGIVKSNVLEGFELDLENVF</sequence>
<dbReference type="HOGENOM" id="CLU_076312_0_1_10"/>
<dbReference type="EMBL" id="CP003345">
    <property type="protein sequence ID" value="AFM04993.1"/>
    <property type="molecule type" value="Genomic_DNA"/>
</dbReference>
<dbReference type="SUPFAM" id="SSF52980">
    <property type="entry name" value="Restriction endonuclease-like"/>
    <property type="match status" value="1"/>
</dbReference>
<dbReference type="CDD" id="cd06260">
    <property type="entry name" value="DUF820-like"/>
    <property type="match status" value="1"/>
</dbReference>
<dbReference type="InterPro" id="IPR012296">
    <property type="entry name" value="Nuclease_put_TT1808"/>
</dbReference>
<proteinExistence type="predicted"/>
<dbReference type="KEGG" id="fli:Fleli_2632"/>
<feature type="domain" description="Putative restriction endonuclease" evidence="1">
    <location>
        <begin position="90"/>
        <end position="252"/>
    </location>
</feature>
<dbReference type="AlphaFoldDB" id="I4AM08"/>
<evidence type="ECO:0000313" key="3">
    <source>
        <dbReference type="Proteomes" id="UP000006054"/>
    </source>
</evidence>
<dbReference type="Pfam" id="PF05685">
    <property type="entry name" value="Uma2"/>
    <property type="match status" value="1"/>
</dbReference>
<dbReference type="PATRIC" id="fig|880071.3.peg.2622"/>
<organism evidence="2 3">
    <name type="scientific">Bernardetia litoralis (strain ATCC 23117 / DSM 6794 / NBRC 15988 / NCIMB 1366 / Fx l1 / Sio-4)</name>
    <name type="common">Flexibacter litoralis</name>
    <dbReference type="NCBI Taxonomy" id="880071"/>
    <lineage>
        <taxon>Bacteria</taxon>
        <taxon>Pseudomonadati</taxon>
        <taxon>Bacteroidota</taxon>
        <taxon>Cytophagia</taxon>
        <taxon>Cytophagales</taxon>
        <taxon>Bernardetiaceae</taxon>
        <taxon>Bernardetia</taxon>
    </lineage>
</organism>
<dbReference type="Proteomes" id="UP000006054">
    <property type="component" value="Chromosome"/>
</dbReference>
<accession>I4AM08</accession>